<comment type="caution">
    <text evidence="7">The sequence shown here is derived from an EMBL/GenBank/DDBJ whole genome shotgun (WGS) entry which is preliminary data.</text>
</comment>
<dbReference type="OrthoDB" id="6128762at2759"/>
<accession>A0A8S3Q5J9</accession>
<dbReference type="GO" id="GO:0005634">
    <property type="term" value="C:nucleus"/>
    <property type="evidence" value="ECO:0007669"/>
    <property type="project" value="UniProtKB-SubCell"/>
</dbReference>
<evidence type="ECO:0000259" key="6">
    <source>
        <dbReference type="PROSITE" id="PS50888"/>
    </source>
</evidence>
<name>A0A8S3Q5J9_MYTED</name>
<dbReference type="EMBL" id="CAJPWZ010000295">
    <property type="protein sequence ID" value="CAG2189500.1"/>
    <property type="molecule type" value="Genomic_DNA"/>
</dbReference>
<feature type="compositionally biased region" description="Basic residues" evidence="5">
    <location>
        <begin position="11"/>
        <end position="24"/>
    </location>
</feature>
<reference evidence="7" key="1">
    <citation type="submission" date="2021-03" db="EMBL/GenBank/DDBJ databases">
        <authorList>
            <person name="Bekaert M."/>
        </authorList>
    </citation>
    <scope>NUCLEOTIDE SEQUENCE</scope>
</reference>
<evidence type="ECO:0000256" key="3">
    <source>
        <dbReference type="ARBA" id="ARBA00023163"/>
    </source>
</evidence>
<dbReference type="PROSITE" id="PS50888">
    <property type="entry name" value="BHLH"/>
    <property type="match status" value="1"/>
</dbReference>
<keyword evidence="4" id="KW-0539">Nucleus</keyword>
<feature type="compositionally biased region" description="Basic and acidic residues" evidence="5">
    <location>
        <begin position="1"/>
        <end position="10"/>
    </location>
</feature>
<comment type="subcellular location">
    <subcellularLocation>
        <location evidence="1">Nucleus</location>
    </subcellularLocation>
</comment>
<dbReference type="PANTHER" id="PTHR10985">
    <property type="entry name" value="BASIC HELIX-LOOP-HELIX TRANSCRIPTION FACTOR, HES-RELATED"/>
    <property type="match status" value="1"/>
</dbReference>
<evidence type="ECO:0000256" key="4">
    <source>
        <dbReference type="ARBA" id="ARBA00023242"/>
    </source>
</evidence>
<sequence length="250" mass="28351">MKFTETDSQQKRKTSKPMTERRRRERINNSLMQLKSLVLRDTNKEEHVKMEKADIMDMAVRYIEDHQQRQVAEDQEKQHITVHSFLQGYTTCIHEVSRHQSIHGYSNEIVSSLSNHLSSTITAMSPVFPQQNFMTCAVNSLPGLPTSRPESRASTVSDDRFAASTPNSFFSADTNTCQQLSPSFSSNTWYNTSPIINMSYNHSERPSSVSPSAPYLWPVDLTCNDSGFHGSAVVQSPTNQASLTSVWRPW</sequence>
<feature type="region of interest" description="Disordered" evidence="5">
    <location>
        <begin position="1"/>
        <end position="24"/>
    </location>
</feature>
<evidence type="ECO:0000256" key="5">
    <source>
        <dbReference type="SAM" id="MobiDB-lite"/>
    </source>
</evidence>
<organism evidence="7 8">
    <name type="scientific">Mytilus edulis</name>
    <name type="common">Blue mussel</name>
    <dbReference type="NCBI Taxonomy" id="6550"/>
    <lineage>
        <taxon>Eukaryota</taxon>
        <taxon>Metazoa</taxon>
        <taxon>Spiralia</taxon>
        <taxon>Lophotrochozoa</taxon>
        <taxon>Mollusca</taxon>
        <taxon>Bivalvia</taxon>
        <taxon>Autobranchia</taxon>
        <taxon>Pteriomorphia</taxon>
        <taxon>Mytilida</taxon>
        <taxon>Mytiloidea</taxon>
        <taxon>Mytilidae</taxon>
        <taxon>Mytilinae</taxon>
        <taxon>Mytilus</taxon>
    </lineage>
</organism>
<evidence type="ECO:0000313" key="7">
    <source>
        <dbReference type="EMBL" id="CAG2189500.1"/>
    </source>
</evidence>
<dbReference type="SUPFAM" id="SSF47459">
    <property type="entry name" value="HLH, helix-loop-helix DNA-binding domain"/>
    <property type="match status" value="1"/>
</dbReference>
<dbReference type="InterPro" id="IPR036638">
    <property type="entry name" value="HLH_DNA-bd_sf"/>
</dbReference>
<evidence type="ECO:0000256" key="1">
    <source>
        <dbReference type="ARBA" id="ARBA00004123"/>
    </source>
</evidence>
<dbReference type="Pfam" id="PF00010">
    <property type="entry name" value="HLH"/>
    <property type="match status" value="1"/>
</dbReference>
<dbReference type="Proteomes" id="UP000683360">
    <property type="component" value="Unassembled WGS sequence"/>
</dbReference>
<dbReference type="Gene3D" id="4.10.280.10">
    <property type="entry name" value="Helix-loop-helix DNA-binding domain"/>
    <property type="match status" value="1"/>
</dbReference>
<dbReference type="AlphaFoldDB" id="A0A8S3Q5J9"/>
<dbReference type="SMART" id="SM00353">
    <property type="entry name" value="HLH"/>
    <property type="match status" value="1"/>
</dbReference>
<dbReference type="InterPro" id="IPR050370">
    <property type="entry name" value="HES_HEY"/>
</dbReference>
<dbReference type="CDD" id="cd11410">
    <property type="entry name" value="bHLH_O_HES"/>
    <property type="match status" value="1"/>
</dbReference>
<feature type="domain" description="BHLH" evidence="6">
    <location>
        <begin position="11"/>
        <end position="66"/>
    </location>
</feature>
<proteinExistence type="predicted"/>
<protein>
    <submittedName>
        <fullName evidence="7">HES1</fullName>
    </submittedName>
</protein>
<dbReference type="SUPFAM" id="SSF158457">
    <property type="entry name" value="Orange domain-like"/>
    <property type="match status" value="1"/>
</dbReference>
<evidence type="ECO:0000256" key="2">
    <source>
        <dbReference type="ARBA" id="ARBA00023015"/>
    </source>
</evidence>
<keyword evidence="3" id="KW-0804">Transcription</keyword>
<dbReference type="InterPro" id="IPR011598">
    <property type="entry name" value="bHLH_dom"/>
</dbReference>
<keyword evidence="2" id="KW-0805">Transcription regulation</keyword>
<gene>
    <name evidence="7" type="ORF">MEDL_4869</name>
</gene>
<dbReference type="GO" id="GO:0046983">
    <property type="term" value="F:protein dimerization activity"/>
    <property type="evidence" value="ECO:0007669"/>
    <property type="project" value="InterPro"/>
</dbReference>
<evidence type="ECO:0000313" key="8">
    <source>
        <dbReference type="Proteomes" id="UP000683360"/>
    </source>
</evidence>
<keyword evidence="8" id="KW-1185">Reference proteome</keyword>